<gene>
    <name evidence="7" type="primary">mcp1_2</name>
    <name evidence="7" type="ORF">HDIA_P0062</name>
</gene>
<keyword evidence="4" id="KW-0812">Transmembrane</keyword>
<organism evidence="7 8">
    <name type="scientific">Hartmannibacter diazotrophicus</name>
    <dbReference type="NCBI Taxonomy" id="1482074"/>
    <lineage>
        <taxon>Bacteria</taxon>
        <taxon>Pseudomonadati</taxon>
        <taxon>Pseudomonadota</taxon>
        <taxon>Alphaproteobacteria</taxon>
        <taxon>Hyphomicrobiales</taxon>
        <taxon>Pleomorphomonadaceae</taxon>
        <taxon>Hartmannibacter</taxon>
    </lineage>
</organism>
<dbReference type="KEGG" id="hdi:HDIA_P0062"/>
<reference evidence="8" key="1">
    <citation type="submission" date="2017-09" db="EMBL/GenBank/DDBJ databases">
        <title>Genome sequence of Nannocystis excedens DSM 71.</title>
        <authorList>
            <person name="Blom J."/>
        </authorList>
    </citation>
    <scope>NUCLEOTIDE SEQUENCE [LARGE SCALE GENOMIC DNA]</scope>
    <source>
        <strain evidence="8">type strain: E19</strain>
        <plasmid evidence="8">hdiap1</plasmid>
    </source>
</reference>
<dbReference type="RefSeq" id="WP_099559187.1">
    <property type="nucleotide sequence ID" value="NZ_LT960615.1"/>
</dbReference>
<keyword evidence="8" id="KW-1185">Reference proteome</keyword>
<protein>
    <submittedName>
        <fullName evidence="7">Methyl-accepting chemotaxis protein 1</fullName>
    </submittedName>
</protein>
<dbReference type="InterPro" id="IPR003660">
    <property type="entry name" value="HAMP_dom"/>
</dbReference>
<sequence>MRLTINSMLMSAFVSVILLSSLQGVHGLRSLSSANDNLHSFSEVNLSRSTTVGKIQSGFANLRLAEGIMLVALNPLDQEKALPEIESAILAVNTQLISLGKNYDASSTDDSAFSRFLVLWRDYVNDNFNFIDLLKSGNFGIATDMYLAEMGSSFAEASDKLETLSQVEKSFASEASDKAELDYSIAKYSVSAALVCIILFGIVAIVFVWRGVSAPLLEVTHAVQSIARGDLTATIPNFRCPFEIEQISGALKILRDSLAEAADMRIRQADREASTATAMLEERERIANTFQEKMGSLAERFVGSARDLAGAAQGLSATAEQTSEQAHNVSGAARGAAHNVQSVAASTEELSASVHEITAQVTRSVKISEEASGKAAMFESNIRLLSTAASEIGEVVSLISEIAEQTNLLALNATIEAARAGEAGRGFAVVASEVKSLAGQTAKATDGIAKKVQEIQVATESTVCSIEEIVQTIKHIQESSASIAGAVEQQGAATSEIASNTQRAAEAAQNVSAIIGAVGDSANTTGIAAGDLLNLSGQLERQSLALQDEVVTFVAKLRTG</sequence>
<dbReference type="Pfam" id="PF12729">
    <property type="entry name" value="4HB_MCP_1"/>
    <property type="match status" value="1"/>
</dbReference>
<dbReference type="AlphaFoldDB" id="A0A2C9DEE6"/>
<proteinExistence type="inferred from homology"/>
<dbReference type="EMBL" id="LT960615">
    <property type="protein sequence ID" value="SON58471.1"/>
    <property type="molecule type" value="Genomic_DNA"/>
</dbReference>
<evidence type="ECO:0000259" key="6">
    <source>
        <dbReference type="PROSITE" id="PS50885"/>
    </source>
</evidence>
<dbReference type="PROSITE" id="PS50885">
    <property type="entry name" value="HAMP"/>
    <property type="match status" value="1"/>
</dbReference>
<keyword evidence="4" id="KW-1133">Transmembrane helix</keyword>
<dbReference type="Pfam" id="PF00015">
    <property type="entry name" value="MCPsignal"/>
    <property type="match status" value="1"/>
</dbReference>
<dbReference type="SMART" id="SM00283">
    <property type="entry name" value="MA"/>
    <property type="match status" value="1"/>
</dbReference>
<keyword evidence="7" id="KW-0614">Plasmid</keyword>
<dbReference type="Gene3D" id="1.10.287.950">
    <property type="entry name" value="Methyl-accepting chemotaxis protein"/>
    <property type="match status" value="1"/>
</dbReference>
<evidence type="ECO:0000259" key="5">
    <source>
        <dbReference type="PROSITE" id="PS50111"/>
    </source>
</evidence>
<dbReference type="PROSITE" id="PS50111">
    <property type="entry name" value="CHEMOTAXIS_TRANSDUC_2"/>
    <property type="match status" value="1"/>
</dbReference>
<dbReference type="GO" id="GO:0016020">
    <property type="term" value="C:membrane"/>
    <property type="evidence" value="ECO:0007669"/>
    <property type="project" value="InterPro"/>
</dbReference>
<evidence type="ECO:0000313" key="8">
    <source>
        <dbReference type="Proteomes" id="UP000223606"/>
    </source>
</evidence>
<keyword evidence="1 3" id="KW-0807">Transducer</keyword>
<dbReference type="SUPFAM" id="SSF158472">
    <property type="entry name" value="HAMP domain-like"/>
    <property type="match status" value="1"/>
</dbReference>
<dbReference type="SMART" id="SM00304">
    <property type="entry name" value="HAMP"/>
    <property type="match status" value="1"/>
</dbReference>
<comment type="similarity">
    <text evidence="2">Belongs to the methyl-accepting chemotaxis (MCP) protein family.</text>
</comment>
<dbReference type="OrthoDB" id="9814202at2"/>
<dbReference type="InterPro" id="IPR024478">
    <property type="entry name" value="HlyB_4HB_MCP"/>
</dbReference>
<dbReference type="InterPro" id="IPR004089">
    <property type="entry name" value="MCPsignal_dom"/>
</dbReference>
<name>A0A2C9DEE6_9HYPH</name>
<dbReference type="Gene3D" id="6.10.340.10">
    <property type="match status" value="1"/>
</dbReference>
<dbReference type="PANTHER" id="PTHR32089">
    <property type="entry name" value="METHYL-ACCEPTING CHEMOTAXIS PROTEIN MCPB"/>
    <property type="match status" value="1"/>
</dbReference>
<dbReference type="Proteomes" id="UP000223606">
    <property type="component" value="Plasmid HDIAp1"/>
</dbReference>
<keyword evidence="4" id="KW-0472">Membrane</keyword>
<evidence type="ECO:0000313" key="7">
    <source>
        <dbReference type="EMBL" id="SON58471.1"/>
    </source>
</evidence>
<dbReference type="Pfam" id="PF00672">
    <property type="entry name" value="HAMP"/>
    <property type="match status" value="1"/>
</dbReference>
<evidence type="ECO:0000256" key="2">
    <source>
        <dbReference type="ARBA" id="ARBA00029447"/>
    </source>
</evidence>
<dbReference type="CDD" id="cd06225">
    <property type="entry name" value="HAMP"/>
    <property type="match status" value="1"/>
</dbReference>
<dbReference type="GO" id="GO:0007165">
    <property type="term" value="P:signal transduction"/>
    <property type="evidence" value="ECO:0007669"/>
    <property type="project" value="UniProtKB-KW"/>
</dbReference>
<evidence type="ECO:0000256" key="4">
    <source>
        <dbReference type="SAM" id="Phobius"/>
    </source>
</evidence>
<dbReference type="SUPFAM" id="SSF58104">
    <property type="entry name" value="Methyl-accepting chemotaxis protein (MCP) signaling domain"/>
    <property type="match status" value="1"/>
</dbReference>
<accession>A0A2C9DEE6</accession>
<evidence type="ECO:0000256" key="1">
    <source>
        <dbReference type="ARBA" id="ARBA00023224"/>
    </source>
</evidence>
<dbReference type="PANTHER" id="PTHR32089:SF112">
    <property type="entry name" value="LYSOZYME-LIKE PROTEIN-RELATED"/>
    <property type="match status" value="1"/>
</dbReference>
<evidence type="ECO:0000256" key="3">
    <source>
        <dbReference type="PROSITE-ProRule" id="PRU00284"/>
    </source>
</evidence>
<feature type="transmembrane region" description="Helical" evidence="4">
    <location>
        <begin position="188"/>
        <end position="209"/>
    </location>
</feature>
<geneLocation type="plasmid" evidence="8">
    <name>hdiap1</name>
</geneLocation>
<feature type="domain" description="Methyl-accepting transducer" evidence="5">
    <location>
        <begin position="311"/>
        <end position="526"/>
    </location>
</feature>
<feature type="domain" description="HAMP" evidence="6">
    <location>
        <begin position="210"/>
        <end position="263"/>
    </location>
</feature>